<dbReference type="GO" id="GO:0001755">
    <property type="term" value="P:neural crest cell migration"/>
    <property type="evidence" value="ECO:0007669"/>
    <property type="project" value="TreeGrafter"/>
</dbReference>
<dbReference type="Pfam" id="PF01403">
    <property type="entry name" value="Sema"/>
    <property type="match status" value="1"/>
</dbReference>
<evidence type="ECO:0000256" key="2">
    <source>
        <dbReference type="PROSITE-ProRule" id="PRU00352"/>
    </source>
</evidence>
<gene>
    <name evidence="4" type="ORF">AKAME5_000545700</name>
</gene>
<dbReference type="GO" id="GO:0007411">
    <property type="term" value="P:axon guidance"/>
    <property type="evidence" value="ECO:0007669"/>
    <property type="project" value="TreeGrafter"/>
</dbReference>
<feature type="domain" description="Sema" evidence="3">
    <location>
        <begin position="1"/>
        <end position="240"/>
    </location>
</feature>
<name>A0AAD3MFG8_LATJO</name>
<comment type="caution">
    <text evidence="2">Lacks conserved residue(s) required for the propagation of feature annotation.</text>
</comment>
<dbReference type="GO" id="GO:0045499">
    <property type="term" value="F:chemorepellent activity"/>
    <property type="evidence" value="ECO:0007669"/>
    <property type="project" value="TreeGrafter"/>
</dbReference>
<organism evidence="4 5">
    <name type="scientific">Lates japonicus</name>
    <name type="common">Japanese lates</name>
    <dbReference type="NCBI Taxonomy" id="270547"/>
    <lineage>
        <taxon>Eukaryota</taxon>
        <taxon>Metazoa</taxon>
        <taxon>Chordata</taxon>
        <taxon>Craniata</taxon>
        <taxon>Vertebrata</taxon>
        <taxon>Euteleostomi</taxon>
        <taxon>Actinopterygii</taxon>
        <taxon>Neopterygii</taxon>
        <taxon>Teleostei</taxon>
        <taxon>Neoteleostei</taxon>
        <taxon>Acanthomorphata</taxon>
        <taxon>Carangaria</taxon>
        <taxon>Carangaria incertae sedis</taxon>
        <taxon>Centropomidae</taxon>
        <taxon>Lates</taxon>
    </lineage>
</organism>
<dbReference type="InterPro" id="IPR036352">
    <property type="entry name" value="Semap_dom_sf"/>
</dbReference>
<dbReference type="InterPro" id="IPR027231">
    <property type="entry name" value="Semaphorin"/>
</dbReference>
<dbReference type="SMART" id="SM00630">
    <property type="entry name" value="Sema"/>
    <property type="match status" value="1"/>
</dbReference>
<keyword evidence="1" id="KW-0325">Glycoprotein</keyword>
<proteinExistence type="predicted"/>
<evidence type="ECO:0000313" key="5">
    <source>
        <dbReference type="Proteomes" id="UP001279410"/>
    </source>
</evidence>
<dbReference type="PANTHER" id="PTHR11036">
    <property type="entry name" value="SEMAPHORIN"/>
    <property type="match status" value="1"/>
</dbReference>
<dbReference type="InterPro" id="IPR015943">
    <property type="entry name" value="WD40/YVTN_repeat-like_dom_sf"/>
</dbReference>
<dbReference type="Proteomes" id="UP001279410">
    <property type="component" value="Unassembled WGS sequence"/>
</dbReference>
<accession>A0AAD3MFG8</accession>
<dbReference type="GO" id="GO:0030672">
    <property type="term" value="C:synaptic vesicle membrane"/>
    <property type="evidence" value="ECO:0007669"/>
    <property type="project" value="TreeGrafter"/>
</dbReference>
<sequence length="240" mass="26639">MKYIYSVEKLVEERAQGKNNQTECFNYIRFLQSYNHTHLYTCVTYAFQPKCTYVNADYFALNTGALEDGKGKCPYDPAKGHTGLIVDKELYSATLNNFLESQAGVLPPRRHVSFNNLRLSSHCQGRTGGGPLYGIFHAQWGDVDVSAVCQYQISDVKKVFEGSYKEYREASQRWGRYTGAVPVPRPGSKCLYAGSRSEVLQLPLANCSRYQSSARLSAAPGTPTALGTAVDLRPVDLHSG</sequence>
<evidence type="ECO:0000256" key="1">
    <source>
        <dbReference type="ARBA" id="ARBA00023180"/>
    </source>
</evidence>
<dbReference type="GO" id="GO:0030215">
    <property type="term" value="F:semaphorin receptor binding"/>
    <property type="evidence" value="ECO:0007669"/>
    <property type="project" value="InterPro"/>
</dbReference>
<comment type="caution">
    <text evidence="4">The sequence shown here is derived from an EMBL/GenBank/DDBJ whole genome shotgun (WGS) entry which is preliminary data.</text>
</comment>
<protein>
    <submittedName>
        <fullName evidence="4">Semaphorin-4C</fullName>
    </submittedName>
</protein>
<evidence type="ECO:0000313" key="4">
    <source>
        <dbReference type="EMBL" id="GLD52581.1"/>
    </source>
</evidence>
<dbReference type="GO" id="GO:0071526">
    <property type="term" value="P:semaphorin-plexin signaling pathway"/>
    <property type="evidence" value="ECO:0007669"/>
    <property type="project" value="TreeGrafter"/>
</dbReference>
<dbReference type="AlphaFoldDB" id="A0AAD3MFG8"/>
<dbReference type="Gene3D" id="2.130.10.10">
    <property type="entry name" value="YVTN repeat-like/Quinoprotein amine dehydrogenase"/>
    <property type="match status" value="2"/>
</dbReference>
<evidence type="ECO:0000259" key="3">
    <source>
        <dbReference type="PROSITE" id="PS51004"/>
    </source>
</evidence>
<dbReference type="GO" id="GO:0030335">
    <property type="term" value="P:positive regulation of cell migration"/>
    <property type="evidence" value="ECO:0007669"/>
    <property type="project" value="TreeGrafter"/>
</dbReference>
<dbReference type="EMBL" id="BRZM01000014">
    <property type="protein sequence ID" value="GLD52581.1"/>
    <property type="molecule type" value="Genomic_DNA"/>
</dbReference>
<dbReference type="PANTHER" id="PTHR11036:SF16">
    <property type="entry name" value="SEMAPHORIN-4C"/>
    <property type="match status" value="1"/>
</dbReference>
<keyword evidence="5" id="KW-1185">Reference proteome</keyword>
<dbReference type="GO" id="GO:0005886">
    <property type="term" value="C:plasma membrane"/>
    <property type="evidence" value="ECO:0007669"/>
    <property type="project" value="TreeGrafter"/>
</dbReference>
<reference evidence="4" key="1">
    <citation type="submission" date="2022-08" db="EMBL/GenBank/DDBJ databases">
        <title>Genome sequencing of akame (Lates japonicus).</title>
        <authorList>
            <person name="Hashiguchi Y."/>
            <person name="Takahashi H."/>
        </authorList>
    </citation>
    <scope>NUCLEOTIDE SEQUENCE</scope>
    <source>
        <strain evidence="4">Kochi</strain>
    </source>
</reference>
<dbReference type="PROSITE" id="PS51004">
    <property type="entry name" value="SEMA"/>
    <property type="match status" value="1"/>
</dbReference>
<dbReference type="SUPFAM" id="SSF101912">
    <property type="entry name" value="Sema domain"/>
    <property type="match status" value="1"/>
</dbReference>
<dbReference type="InterPro" id="IPR001627">
    <property type="entry name" value="Semap_dom"/>
</dbReference>